<reference evidence="3" key="1">
    <citation type="submission" date="2020-12" db="EMBL/GenBank/DDBJ databases">
        <title>WGS assembly of Carya illinoinensis cv. Pawnee.</title>
        <authorList>
            <person name="Platts A."/>
            <person name="Shu S."/>
            <person name="Wright S."/>
            <person name="Barry K."/>
            <person name="Edger P."/>
            <person name="Pires J.C."/>
            <person name="Schmutz J."/>
        </authorList>
    </citation>
    <scope>NUCLEOTIDE SEQUENCE</scope>
    <source>
        <tissue evidence="3">Leaf</tissue>
    </source>
</reference>
<proteinExistence type="predicted"/>
<feature type="compositionally biased region" description="Basic and acidic residues" evidence="1">
    <location>
        <begin position="171"/>
        <end position="186"/>
    </location>
</feature>
<dbReference type="PANTHER" id="PTHR48475:SF1">
    <property type="entry name" value="RNASE H TYPE-1 DOMAIN-CONTAINING PROTEIN"/>
    <property type="match status" value="1"/>
</dbReference>
<dbReference type="InterPro" id="IPR041588">
    <property type="entry name" value="Integrase_H2C2"/>
</dbReference>
<dbReference type="AlphaFoldDB" id="A0A8T1P274"/>
<organism evidence="3 4">
    <name type="scientific">Carya illinoinensis</name>
    <name type="common">Pecan</name>
    <dbReference type="NCBI Taxonomy" id="32201"/>
    <lineage>
        <taxon>Eukaryota</taxon>
        <taxon>Viridiplantae</taxon>
        <taxon>Streptophyta</taxon>
        <taxon>Embryophyta</taxon>
        <taxon>Tracheophyta</taxon>
        <taxon>Spermatophyta</taxon>
        <taxon>Magnoliopsida</taxon>
        <taxon>eudicotyledons</taxon>
        <taxon>Gunneridae</taxon>
        <taxon>Pentapetalae</taxon>
        <taxon>rosids</taxon>
        <taxon>fabids</taxon>
        <taxon>Fagales</taxon>
        <taxon>Juglandaceae</taxon>
        <taxon>Carya</taxon>
    </lineage>
</organism>
<sequence length="233" mass="26537">MKVNQLGPIEPEWTKAISEYLDSGRLPKEKEATRKIKRSVSRFVKVDEILCKKGFAASLLRCISPKEAQYVLVEIHVGIYRNHFGGKALVRKVIRATYYWPNALKDPKQFAKKCIKCQIYAPISHCPRKVIIYHSPLAVCPVVCQHIKPTTLIKQRTMKHWKSTLISWKRREKEPKSKMSSTKEGHNTTSISGLSPNPSKLGNLVPKEMGVIAQDEEKLGSHWEGPYIVIANH</sequence>
<feature type="region of interest" description="Disordered" evidence="1">
    <location>
        <begin position="171"/>
        <end position="200"/>
    </location>
</feature>
<dbReference type="Pfam" id="PF17921">
    <property type="entry name" value="Integrase_H2C2"/>
    <property type="match status" value="1"/>
</dbReference>
<dbReference type="PANTHER" id="PTHR48475">
    <property type="entry name" value="RIBONUCLEASE H"/>
    <property type="match status" value="1"/>
</dbReference>
<accession>A0A8T1P274</accession>
<dbReference type="Proteomes" id="UP000811609">
    <property type="component" value="Chromosome 11"/>
</dbReference>
<protein>
    <recommendedName>
        <fullName evidence="2">Integrase zinc-binding domain-containing protein</fullName>
    </recommendedName>
</protein>
<evidence type="ECO:0000256" key="1">
    <source>
        <dbReference type="SAM" id="MobiDB-lite"/>
    </source>
</evidence>
<dbReference type="EMBL" id="CM031819">
    <property type="protein sequence ID" value="KAG6635864.1"/>
    <property type="molecule type" value="Genomic_DNA"/>
</dbReference>
<feature type="compositionally biased region" description="Polar residues" evidence="1">
    <location>
        <begin position="187"/>
        <end position="200"/>
    </location>
</feature>
<gene>
    <name evidence="3" type="ORF">CIPAW_11G072400</name>
</gene>
<name>A0A8T1P274_CARIL</name>
<keyword evidence="4" id="KW-1185">Reference proteome</keyword>
<feature type="domain" description="Integrase zinc-binding" evidence="2">
    <location>
        <begin position="65"/>
        <end position="120"/>
    </location>
</feature>
<evidence type="ECO:0000313" key="3">
    <source>
        <dbReference type="EMBL" id="KAG6635864.1"/>
    </source>
</evidence>
<evidence type="ECO:0000313" key="4">
    <source>
        <dbReference type="Proteomes" id="UP000811609"/>
    </source>
</evidence>
<comment type="caution">
    <text evidence="3">The sequence shown here is derived from an EMBL/GenBank/DDBJ whole genome shotgun (WGS) entry which is preliminary data.</text>
</comment>
<evidence type="ECO:0000259" key="2">
    <source>
        <dbReference type="Pfam" id="PF17921"/>
    </source>
</evidence>